<feature type="domain" description="Tyrosine-protein phosphatase" evidence="6">
    <location>
        <begin position="648"/>
        <end position="798"/>
    </location>
</feature>
<dbReference type="RefSeq" id="XP_006679211.1">
    <property type="nucleotide sequence ID" value="XM_006679148.1"/>
</dbReference>
<name>F4P3G8_BATDJ</name>
<dbReference type="Gene3D" id="3.40.250.10">
    <property type="entry name" value="Rhodanese-like domain"/>
    <property type="match status" value="1"/>
</dbReference>
<dbReference type="GO" id="GO:0043409">
    <property type="term" value="P:negative regulation of MAPK cascade"/>
    <property type="evidence" value="ECO:0000318"/>
    <property type="project" value="GO_Central"/>
</dbReference>
<dbReference type="InterPro" id="IPR036873">
    <property type="entry name" value="Rhodanese-like_dom_sf"/>
</dbReference>
<organism evidence="8 9">
    <name type="scientific">Batrachochytrium dendrobatidis (strain JAM81 / FGSC 10211)</name>
    <name type="common">Frog chytrid fungus</name>
    <dbReference type="NCBI Taxonomy" id="684364"/>
    <lineage>
        <taxon>Eukaryota</taxon>
        <taxon>Fungi</taxon>
        <taxon>Fungi incertae sedis</taxon>
        <taxon>Chytridiomycota</taxon>
        <taxon>Chytridiomycota incertae sedis</taxon>
        <taxon>Chytridiomycetes</taxon>
        <taxon>Rhizophydiales</taxon>
        <taxon>Rhizophydiales incertae sedis</taxon>
        <taxon>Batrachochytrium</taxon>
    </lineage>
</organism>
<evidence type="ECO:0000256" key="3">
    <source>
        <dbReference type="ARBA" id="ARBA00022801"/>
    </source>
</evidence>
<evidence type="ECO:0000256" key="4">
    <source>
        <dbReference type="ARBA" id="ARBA00022912"/>
    </source>
</evidence>
<dbReference type="SMART" id="SM00195">
    <property type="entry name" value="DSPc"/>
    <property type="match status" value="1"/>
</dbReference>
<feature type="compositionally biased region" description="Polar residues" evidence="5">
    <location>
        <begin position="625"/>
        <end position="647"/>
    </location>
</feature>
<comment type="similarity">
    <text evidence="1">Belongs to the protein-tyrosine phosphatase family. Non-receptor class dual specificity subfamily.</text>
</comment>
<dbReference type="InterPro" id="IPR020422">
    <property type="entry name" value="TYR_PHOSPHATASE_DUAL_dom"/>
</dbReference>
<dbReference type="Gene3D" id="3.90.190.10">
    <property type="entry name" value="Protein tyrosine phosphatase superfamily"/>
    <property type="match status" value="1"/>
</dbReference>
<dbReference type="GO" id="GO:0008330">
    <property type="term" value="F:protein tyrosine/threonine phosphatase activity"/>
    <property type="evidence" value="ECO:0000318"/>
    <property type="project" value="GO_Central"/>
</dbReference>
<dbReference type="Proteomes" id="UP000007241">
    <property type="component" value="Unassembled WGS sequence"/>
</dbReference>
<evidence type="ECO:0000313" key="8">
    <source>
        <dbReference type="EMBL" id="EGF80217.1"/>
    </source>
</evidence>
<evidence type="ECO:0000259" key="6">
    <source>
        <dbReference type="PROSITE" id="PS50054"/>
    </source>
</evidence>
<dbReference type="GO" id="GO:0007165">
    <property type="term" value="P:signal transduction"/>
    <property type="evidence" value="ECO:0000318"/>
    <property type="project" value="GO_Central"/>
</dbReference>
<dbReference type="Pfam" id="PF00782">
    <property type="entry name" value="DSPc"/>
    <property type="match status" value="1"/>
</dbReference>
<dbReference type="InterPro" id="IPR000387">
    <property type="entry name" value="Tyr_Pase_dom"/>
</dbReference>
<dbReference type="GO" id="GO:0033550">
    <property type="term" value="F:MAP kinase tyrosine phosphatase activity"/>
    <property type="evidence" value="ECO:0000318"/>
    <property type="project" value="GO_Central"/>
</dbReference>
<dbReference type="PROSITE" id="PS50054">
    <property type="entry name" value="TYR_PHOSPHATASE_DUAL"/>
    <property type="match status" value="1"/>
</dbReference>
<dbReference type="InParanoid" id="F4P3G8"/>
<gene>
    <name evidence="8" type="ORF">BATDEDRAFT_88629</name>
</gene>
<evidence type="ECO:0000259" key="7">
    <source>
        <dbReference type="PROSITE" id="PS50056"/>
    </source>
</evidence>
<dbReference type="OMA" id="MAEECED"/>
<dbReference type="InterPro" id="IPR029021">
    <property type="entry name" value="Prot-tyrosine_phosphatase-like"/>
</dbReference>
<protein>
    <recommendedName>
        <fullName evidence="2">protein-tyrosine-phosphatase</fullName>
        <ecNumber evidence="2">3.1.3.48</ecNumber>
    </recommendedName>
</protein>
<dbReference type="GeneID" id="18243225"/>
<evidence type="ECO:0000256" key="5">
    <source>
        <dbReference type="SAM" id="MobiDB-lite"/>
    </source>
</evidence>
<dbReference type="InterPro" id="IPR000340">
    <property type="entry name" value="Dual-sp_phosphatase_cat-dom"/>
</dbReference>
<dbReference type="PANTHER" id="PTHR10159">
    <property type="entry name" value="DUAL SPECIFICITY PROTEIN PHOSPHATASE"/>
    <property type="match status" value="1"/>
</dbReference>
<keyword evidence="9" id="KW-1185">Reference proteome</keyword>
<feature type="region of interest" description="Disordered" evidence="5">
    <location>
        <begin position="617"/>
        <end position="647"/>
    </location>
</feature>
<dbReference type="EC" id="3.1.3.48" evidence="2"/>
<accession>F4P3G8</accession>
<reference evidence="8 9" key="1">
    <citation type="submission" date="2009-12" db="EMBL/GenBank/DDBJ databases">
        <title>The draft genome of Batrachochytrium dendrobatidis.</title>
        <authorList>
            <consortium name="US DOE Joint Genome Institute (JGI-PGF)"/>
            <person name="Kuo A."/>
            <person name="Salamov A."/>
            <person name="Schmutz J."/>
            <person name="Lucas S."/>
            <person name="Pitluck S."/>
            <person name="Rosenblum E."/>
            <person name="Stajich J."/>
            <person name="Eisen M."/>
            <person name="Grigoriev I.V."/>
        </authorList>
    </citation>
    <scope>NUCLEOTIDE SEQUENCE [LARGE SCALE GENOMIC DNA]</scope>
    <source>
        <strain evidence="9">JAM81 / FGSC 10211</strain>
    </source>
</reference>
<dbReference type="HOGENOM" id="CLU_348821_0_0_1"/>
<dbReference type="OrthoDB" id="273181at2759"/>
<sequence>MWDQPALDIAHQRLPDADTPIANLKEEGITIPRVSSGTFPVPSNLPQQQQHAMTATSTQSKMTAKAGSILAGLHAKDSVASFKSTSAPGSAPGTPPRSDGIPFLANAMASQFEKKSGLAEHNAVHMNESPNFLLKGIKNQYVNQKSASKIDSSYLESHKVKTQDSATLSFTDISTAAPNIPASASFSSFAPDTSFSNTASGFQSALGLSKQAAHSSSTTSVNPQRLIESGKLKTITWSDLAVCLRMAEARSISNANQPLSSTPEICIPDASNEWTQPAIPLLIDMRSHSENEKISIKNSVHASFPALLIKRFKRLAVSNFNLSNFLTSNDSCEIYAKWRQAVLDNRDKNVRCVVIIYDQYMSTLNTDSEAWAFASVLAESMSADLIKYRPTQNSTATASTDFSVENADNTITEDQSNKVVIEVAYMAGGMSAFLNHPETRYFLKCGKSDQMSSQVQDLNISATPNISDVASYHPEVHSKRLSLSIGKDTNNNFNASRSQNKPRLALKNKGIPEVEPLSSLLSNSSTMSKTASSNGSGIILTKKERPPLTLDLASSSKNNSFPNKSNLAIDIAPASPIVKNGFDGQSCSDLPKIQSYETDMDVDTSLTDVSTKYDSTDRLRKYSDQDTINQQSDSPMTSPNDNAAPSNPYSVVTPNIILGSDELPLCSNAVEQLSALGVTHILNMAAEIKNSPAVVESARFSIKWLPVLDNTEQDMDGPLAEAIEFISNAINTNPKAVVFVHCKAGRSRSVSVVIGYLVTTAKYTLKSAYEMVRKIRKGVSPNLGFMAALVNVERDVYGENSQIAQLYD</sequence>
<keyword evidence="3" id="KW-0378">Hydrolase</keyword>
<dbReference type="PROSITE" id="PS50056">
    <property type="entry name" value="TYR_PHOSPHATASE_2"/>
    <property type="match status" value="1"/>
</dbReference>
<proteinExistence type="inferred from homology"/>
<evidence type="ECO:0000256" key="1">
    <source>
        <dbReference type="ARBA" id="ARBA00008601"/>
    </source>
</evidence>
<dbReference type="EMBL" id="GL882884">
    <property type="protein sequence ID" value="EGF80217.1"/>
    <property type="molecule type" value="Genomic_DNA"/>
</dbReference>
<evidence type="ECO:0000256" key="2">
    <source>
        <dbReference type="ARBA" id="ARBA00013064"/>
    </source>
</evidence>
<dbReference type="STRING" id="684364.F4P3G8"/>
<keyword evidence="4" id="KW-0904">Protein phosphatase</keyword>
<feature type="domain" description="Tyrosine specific protein phosphatases" evidence="7">
    <location>
        <begin position="717"/>
        <end position="779"/>
    </location>
</feature>
<dbReference type="CDD" id="cd14498">
    <property type="entry name" value="DSP"/>
    <property type="match status" value="1"/>
</dbReference>
<dbReference type="AlphaFoldDB" id="F4P3G8"/>
<dbReference type="SUPFAM" id="SSF52799">
    <property type="entry name" value="(Phosphotyrosine protein) phosphatases II"/>
    <property type="match status" value="1"/>
</dbReference>
<evidence type="ECO:0000313" key="9">
    <source>
        <dbReference type="Proteomes" id="UP000007241"/>
    </source>
</evidence>
<dbReference type="PANTHER" id="PTHR10159:SF519">
    <property type="entry name" value="DUAL SPECIFICITY PROTEIN PHOSPHATASE MPK3"/>
    <property type="match status" value="1"/>
</dbReference>
<dbReference type="GO" id="GO:0017017">
    <property type="term" value="F:MAP kinase tyrosine/serine/threonine phosphatase activity"/>
    <property type="evidence" value="ECO:0000318"/>
    <property type="project" value="GO_Central"/>
</dbReference>
<dbReference type="GO" id="GO:0005737">
    <property type="term" value="C:cytoplasm"/>
    <property type="evidence" value="ECO:0000318"/>
    <property type="project" value="GO_Central"/>
</dbReference>